<dbReference type="InterPro" id="IPR017853">
    <property type="entry name" value="GH"/>
</dbReference>
<dbReference type="InterPro" id="IPR014756">
    <property type="entry name" value="Ig_E-set"/>
</dbReference>
<dbReference type="Pfam" id="PF02156">
    <property type="entry name" value="Glyco_hydro_26"/>
    <property type="match status" value="1"/>
</dbReference>
<keyword evidence="2 4" id="KW-0378">Hydrolase</keyword>
<evidence type="ECO:0000259" key="6">
    <source>
        <dbReference type="PROSITE" id="PS51764"/>
    </source>
</evidence>
<sequence precursor="true">MKKTIRRRDVLLGASLGVAAAALGGTAASASAGALTLSPTSGPTGTAVTVTGTGFPKKAKGSVALGSSSAAVTTSGSGYFQTTITVPGGLSGTAYVSATVGSSSAQAPFTVTAAATVPAPNLNHPLRFGVATPSGYGSAAELDQVATIAGEGPSIVHAYCDWTTSVPTSGLAYGASRGATPLLTWEPWNASVGGTAQPAYALSAIYGGTYDSYIGQWANSLKAYGGQVLLRLAHEMNGNWYPWSEQVNGNAPGDYVKAFQHVRGLFASAGVPNVQWVWCPNVPYTGSTDLAGLYPGDGYVDLVGLDGYNWGTTQSWGSTWVMPDALFGQGLSELAAIAPSKRVLIAETASAEQGGDKATWNQALIQYLSANSSIMGFAWFDLNKEVDWRIDSSSSSASAFAAALAARP</sequence>
<evidence type="ECO:0000313" key="8">
    <source>
        <dbReference type="Proteomes" id="UP000070134"/>
    </source>
</evidence>
<dbReference type="InterPro" id="IPR000805">
    <property type="entry name" value="Glyco_hydro_26"/>
</dbReference>
<dbReference type="AlphaFoldDB" id="A0A127AAD8"/>
<dbReference type="RefSeq" id="WP_066502935.1">
    <property type="nucleotide sequence ID" value="NZ_BJMO01000006.1"/>
</dbReference>
<dbReference type="InterPro" id="IPR002909">
    <property type="entry name" value="IPT_dom"/>
</dbReference>
<dbReference type="GO" id="GO:0016985">
    <property type="term" value="F:mannan endo-1,4-beta-mannosidase activity"/>
    <property type="evidence" value="ECO:0007669"/>
    <property type="project" value="InterPro"/>
</dbReference>
<dbReference type="InterPro" id="IPR022790">
    <property type="entry name" value="GH26_dom"/>
</dbReference>
<keyword evidence="8" id="KW-1185">Reference proteome</keyword>
<dbReference type="PANTHER" id="PTHR40079:SF4">
    <property type="entry name" value="GH26 DOMAIN-CONTAINING PROTEIN-RELATED"/>
    <property type="match status" value="1"/>
</dbReference>
<keyword evidence="3 4" id="KW-0326">Glycosidase</keyword>
<protein>
    <submittedName>
        <fullName evidence="7">Beta-mannanase</fullName>
    </submittedName>
</protein>
<evidence type="ECO:0000256" key="4">
    <source>
        <dbReference type="PROSITE-ProRule" id="PRU01100"/>
    </source>
</evidence>
<dbReference type="PROSITE" id="PS51318">
    <property type="entry name" value="TAT"/>
    <property type="match status" value="1"/>
</dbReference>
<dbReference type="Proteomes" id="UP000070134">
    <property type="component" value="Chromosome"/>
</dbReference>
<dbReference type="Gene3D" id="2.60.40.10">
    <property type="entry name" value="Immunoglobulins"/>
    <property type="match status" value="1"/>
</dbReference>
<name>A0A127AAD8_9MICC</name>
<accession>A0A127AAD8</accession>
<evidence type="ECO:0000256" key="5">
    <source>
        <dbReference type="SAM" id="SignalP"/>
    </source>
</evidence>
<dbReference type="PANTHER" id="PTHR40079">
    <property type="entry name" value="MANNAN ENDO-1,4-BETA-MANNOSIDASE E-RELATED"/>
    <property type="match status" value="1"/>
</dbReference>
<feature type="active site" description="Nucleophile" evidence="4">
    <location>
        <position position="347"/>
    </location>
</feature>
<evidence type="ECO:0000313" key="7">
    <source>
        <dbReference type="EMBL" id="AMM34642.1"/>
    </source>
</evidence>
<feature type="signal peptide" evidence="5">
    <location>
        <begin position="1"/>
        <end position="32"/>
    </location>
</feature>
<dbReference type="Pfam" id="PF01833">
    <property type="entry name" value="TIG"/>
    <property type="match status" value="1"/>
</dbReference>
<organism evidence="7 8">
    <name type="scientific">Sinomonas atrocyanea</name>
    <dbReference type="NCBI Taxonomy" id="37927"/>
    <lineage>
        <taxon>Bacteria</taxon>
        <taxon>Bacillati</taxon>
        <taxon>Actinomycetota</taxon>
        <taxon>Actinomycetes</taxon>
        <taxon>Micrococcales</taxon>
        <taxon>Micrococcaceae</taxon>
        <taxon>Sinomonas</taxon>
    </lineage>
</organism>
<dbReference type="GO" id="GO:0006080">
    <property type="term" value="P:substituted mannan metabolic process"/>
    <property type="evidence" value="ECO:0007669"/>
    <property type="project" value="InterPro"/>
</dbReference>
<proteinExistence type="inferred from homology"/>
<dbReference type="InterPro" id="IPR013783">
    <property type="entry name" value="Ig-like_fold"/>
</dbReference>
<dbReference type="PROSITE" id="PS51764">
    <property type="entry name" value="GH26"/>
    <property type="match status" value="1"/>
</dbReference>
<feature type="active site" description="Proton donor" evidence="4">
    <location>
        <position position="235"/>
    </location>
</feature>
<dbReference type="SUPFAM" id="SSF51445">
    <property type="entry name" value="(Trans)glycosidases"/>
    <property type="match status" value="1"/>
</dbReference>
<feature type="chain" id="PRO_5038987819" evidence="5">
    <location>
        <begin position="33"/>
        <end position="408"/>
    </location>
</feature>
<dbReference type="OrthoDB" id="9816550at2"/>
<dbReference type="PATRIC" id="fig|37927.3.peg.4091"/>
<comment type="similarity">
    <text evidence="1 4">Belongs to the glycosyl hydrolase 26 family.</text>
</comment>
<dbReference type="STRING" id="37927.SA2016_3988"/>
<dbReference type="KEGG" id="satk:SA2016_3988"/>
<evidence type="ECO:0000256" key="3">
    <source>
        <dbReference type="ARBA" id="ARBA00023295"/>
    </source>
</evidence>
<dbReference type="Gene3D" id="3.20.20.80">
    <property type="entry name" value="Glycosidases"/>
    <property type="match status" value="1"/>
</dbReference>
<gene>
    <name evidence="7" type="ORF">SA2016_3988</name>
</gene>
<dbReference type="EMBL" id="CP014518">
    <property type="protein sequence ID" value="AMM34642.1"/>
    <property type="molecule type" value="Genomic_DNA"/>
</dbReference>
<evidence type="ECO:0000256" key="1">
    <source>
        <dbReference type="ARBA" id="ARBA00007754"/>
    </source>
</evidence>
<evidence type="ECO:0000256" key="2">
    <source>
        <dbReference type="ARBA" id="ARBA00022801"/>
    </source>
</evidence>
<reference evidence="7 8" key="1">
    <citation type="submission" date="2016-02" db="EMBL/GenBank/DDBJ databases">
        <title>Complete genome of Sinomonas atrocyanea KCTC 3377.</title>
        <authorList>
            <person name="Kim K.M."/>
        </authorList>
    </citation>
    <scope>NUCLEOTIDE SEQUENCE [LARGE SCALE GENOMIC DNA]</scope>
    <source>
        <strain evidence="7 8">KCTC 3377</strain>
    </source>
</reference>
<dbReference type="InterPro" id="IPR006311">
    <property type="entry name" value="TAT_signal"/>
</dbReference>
<dbReference type="SUPFAM" id="SSF81296">
    <property type="entry name" value="E set domains"/>
    <property type="match status" value="1"/>
</dbReference>
<feature type="domain" description="GH26" evidence="6">
    <location>
        <begin position="108"/>
        <end position="408"/>
    </location>
</feature>
<keyword evidence="5" id="KW-0732">Signal</keyword>